<evidence type="ECO:0000313" key="2">
    <source>
        <dbReference type="Proteomes" id="UP000188324"/>
    </source>
</evidence>
<proteinExistence type="predicted"/>
<dbReference type="GO" id="GO:0005829">
    <property type="term" value="C:cytosol"/>
    <property type="evidence" value="ECO:0007669"/>
    <property type="project" value="TreeGrafter"/>
</dbReference>
<dbReference type="STRING" id="1610493.RPIT_09050"/>
<dbReference type="InterPro" id="IPR050712">
    <property type="entry name" value="NAD(P)H-dep_reductase"/>
</dbReference>
<dbReference type="RefSeq" id="WP_077342473.1">
    <property type="nucleotide sequence ID" value="NZ_CP019605.1"/>
</dbReference>
<reference evidence="1 2" key="1">
    <citation type="journal article" date="2016" name="Int. J. Syst. Evol. Microbiol.">
        <title>Tessaracoccus flavus sp. nov., isolated from the drainage system of a lindane-producing factory.</title>
        <authorList>
            <person name="Kumari R."/>
            <person name="Singh P."/>
            <person name="Schumann P."/>
            <person name="Lal R."/>
        </authorList>
    </citation>
    <scope>NUCLEOTIDE SEQUENCE [LARGE SCALE GENOMIC DNA]</scope>
    <source>
        <strain evidence="1 2">RP1T</strain>
    </source>
</reference>
<organism evidence="1 2">
    <name type="scientific">Tessaracoccus flavus</name>
    <dbReference type="NCBI Taxonomy" id="1610493"/>
    <lineage>
        <taxon>Bacteria</taxon>
        <taxon>Bacillati</taxon>
        <taxon>Actinomycetota</taxon>
        <taxon>Actinomycetes</taxon>
        <taxon>Propionibacteriales</taxon>
        <taxon>Propionibacteriaceae</taxon>
        <taxon>Tessaracoccus</taxon>
    </lineage>
</organism>
<evidence type="ECO:0000313" key="1">
    <source>
        <dbReference type="EMBL" id="AQP44921.1"/>
    </source>
</evidence>
<dbReference type="GO" id="GO:0016491">
    <property type="term" value="F:oxidoreductase activity"/>
    <property type="evidence" value="ECO:0007669"/>
    <property type="project" value="InterPro"/>
</dbReference>
<dbReference type="OrthoDB" id="9812295at2"/>
<dbReference type="Proteomes" id="UP000188324">
    <property type="component" value="Chromosome"/>
</dbReference>
<dbReference type="InterPro" id="IPR005025">
    <property type="entry name" value="FMN_Rdtase-like_dom"/>
</dbReference>
<dbReference type="EMBL" id="CP019605">
    <property type="protein sequence ID" value="AQP44921.1"/>
    <property type="molecule type" value="Genomic_DNA"/>
</dbReference>
<keyword evidence="2" id="KW-1185">Reference proteome</keyword>
<dbReference type="PANTHER" id="PTHR30543:SF21">
    <property type="entry name" value="NAD(P)H-DEPENDENT FMN REDUCTASE LOT6"/>
    <property type="match status" value="1"/>
</dbReference>
<dbReference type="KEGG" id="tfl:RPIT_09050"/>
<dbReference type="Gene3D" id="3.40.50.360">
    <property type="match status" value="1"/>
</dbReference>
<name>A0A1Q2CFM6_9ACTN</name>
<dbReference type="SUPFAM" id="SSF52218">
    <property type="entry name" value="Flavoproteins"/>
    <property type="match status" value="1"/>
</dbReference>
<dbReference type="AlphaFoldDB" id="A0A1Q2CFM6"/>
<sequence length="180" mass="19049">MKKLSIIVSSTRPTRIAPAVTAWAAELLGADWEVTVLDLAEIGLPFLDEDQMAGTGIYEKPHTLRWKSAIDSSDALAFVNAEYNGFPPAPVLNAIDFLFAEWHGKPAAIVGYGFGGGQRSAAALTTKLTNVKADVVGTVGLVFGEDLTTEGELTVTDERTAELGNLSRRLAEALESSAAA</sequence>
<dbReference type="PANTHER" id="PTHR30543">
    <property type="entry name" value="CHROMATE REDUCTASE"/>
    <property type="match status" value="1"/>
</dbReference>
<dbReference type="GO" id="GO:0010181">
    <property type="term" value="F:FMN binding"/>
    <property type="evidence" value="ECO:0007669"/>
    <property type="project" value="TreeGrafter"/>
</dbReference>
<accession>A0A1Q2CFM6</accession>
<dbReference type="Pfam" id="PF03358">
    <property type="entry name" value="FMN_red"/>
    <property type="match status" value="1"/>
</dbReference>
<dbReference type="InterPro" id="IPR029039">
    <property type="entry name" value="Flavoprotein-like_sf"/>
</dbReference>
<protein>
    <submittedName>
        <fullName evidence="1">Uncharacterized protein</fullName>
    </submittedName>
</protein>
<gene>
    <name evidence="1" type="ORF">RPIT_09050</name>
</gene>